<keyword evidence="9" id="KW-0067">ATP-binding</keyword>
<protein>
    <recommendedName>
        <fullName evidence="2">histidine kinase</fullName>
        <ecNumber evidence="2">2.7.13.3</ecNumber>
    </recommendedName>
</protein>
<dbReference type="InterPro" id="IPR036890">
    <property type="entry name" value="HATPase_C_sf"/>
</dbReference>
<evidence type="ECO:0000256" key="5">
    <source>
        <dbReference type="ARBA" id="ARBA00022606"/>
    </source>
</evidence>
<evidence type="ECO:0000259" key="14">
    <source>
        <dbReference type="PROSITE" id="PS50110"/>
    </source>
</evidence>
<feature type="domain" description="Phytochrome chromophore attachment site" evidence="13">
    <location>
        <begin position="1"/>
        <end position="80"/>
    </location>
</feature>
<evidence type="ECO:0000256" key="9">
    <source>
        <dbReference type="ARBA" id="ARBA00022840"/>
    </source>
</evidence>
<dbReference type="EC" id="2.7.13.3" evidence="2"/>
<feature type="modified residue" description="4-aspartylphosphate" evidence="12">
    <location>
        <position position="562"/>
    </location>
</feature>
<proteinExistence type="predicted"/>
<evidence type="ECO:0000256" key="2">
    <source>
        <dbReference type="ARBA" id="ARBA00012438"/>
    </source>
</evidence>
<keyword evidence="6 15" id="KW-0808">Transferase</keyword>
<dbReference type="GO" id="GO:0009584">
    <property type="term" value="P:detection of visible light"/>
    <property type="evidence" value="ECO:0007669"/>
    <property type="project" value="InterPro"/>
</dbReference>
<keyword evidence="8" id="KW-0418">Kinase</keyword>
<dbReference type="InterPro" id="IPR001294">
    <property type="entry name" value="Phytochrome"/>
</dbReference>
<keyword evidence="3" id="KW-0600">Photoreceptor protein</keyword>
<dbReference type="PATRIC" id="fig|1439726.3.peg.3963"/>
<dbReference type="PROSITE" id="PS50046">
    <property type="entry name" value="PHYTOCHROME_2"/>
    <property type="match status" value="1"/>
</dbReference>
<dbReference type="GO" id="GO:0009881">
    <property type="term" value="F:photoreceptor activity"/>
    <property type="evidence" value="ECO:0007669"/>
    <property type="project" value="UniProtKB-KW"/>
</dbReference>
<evidence type="ECO:0000313" key="15">
    <source>
        <dbReference type="EMBL" id="ODN68931.1"/>
    </source>
</evidence>
<dbReference type="SMART" id="SM00448">
    <property type="entry name" value="REC"/>
    <property type="match status" value="1"/>
</dbReference>
<evidence type="ECO:0000256" key="8">
    <source>
        <dbReference type="ARBA" id="ARBA00022777"/>
    </source>
</evidence>
<sequence length="631" mass="70114">MPVPIVPTLDPMGQPLDLSLSVLRSVSPIHIEYLRNMGVRASLSVSIMHRGRLWGLMACHDYQPKYLDFERRTAAELFGRMFSLTLESRKQRIREMQEQRARTAHDKLMRTIATHGRPFDKIGHIIGDLRQMVDCDGVGVYIDGEIHIEGVTPTAGELREIVRFLNRAAASRIYATHELGVVFEPGREMVDRAAGLLAIPISRSPRDYLVFFRRELVRSVVWAGKPEKSTTFGPNGARLSPRKSFEAWRETVAGQSAMWTELDLQAAELVRVSLLEIVLQITDAAERERRTTQERQELLIAELNHRVRNILGLIRGLVSQSRRGHDPEVFAEELNARIDALARAHDQITRDDWKPASLSGLIEAEAAVYVGESLRRITLEGPNALLHPKAFSTMALVFHELMTNAAKYGALADDRGRIAVSWSTDETGDLAIEWRETGGPSVQPTMRRGFGTTIIERTVPSELRGTAEFHLDITGVVARYLIPSEYVTVVSMASRRAVPRLTSVPTRVLEGHCLLVEDNAIIALDAEEIMQELGAASVEQVASVEEAFATIARRRPRFALLDFNLGPETSLPIAERLHEAGIPFVFATGYGEQLKLPEALTAVPIVSKPFTKASLLAGITLRTQAEPSKGG</sequence>
<dbReference type="Pfam" id="PF07536">
    <property type="entry name" value="HWE_HK"/>
    <property type="match status" value="1"/>
</dbReference>
<feature type="domain" description="Response regulatory" evidence="14">
    <location>
        <begin position="512"/>
        <end position="623"/>
    </location>
</feature>
<dbReference type="Proteomes" id="UP000094622">
    <property type="component" value="Unassembled WGS sequence"/>
</dbReference>
<evidence type="ECO:0000259" key="13">
    <source>
        <dbReference type="PROSITE" id="PS50046"/>
    </source>
</evidence>
<dbReference type="GO" id="GO:0006355">
    <property type="term" value="P:regulation of DNA-templated transcription"/>
    <property type="evidence" value="ECO:0007669"/>
    <property type="project" value="InterPro"/>
</dbReference>
<keyword evidence="4 12" id="KW-0597">Phosphoprotein</keyword>
<dbReference type="InterPro" id="IPR016132">
    <property type="entry name" value="Phyto_chromo_attachment"/>
</dbReference>
<dbReference type="GO" id="GO:0005524">
    <property type="term" value="F:ATP binding"/>
    <property type="evidence" value="ECO:0007669"/>
    <property type="project" value="UniProtKB-KW"/>
</dbReference>
<evidence type="ECO:0000256" key="11">
    <source>
        <dbReference type="ARBA" id="ARBA00023170"/>
    </source>
</evidence>
<dbReference type="GO" id="GO:0004673">
    <property type="term" value="F:protein histidine kinase activity"/>
    <property type="evidence" value="ECO:0007669"/>
    <property type="project" value="UniProtKB-EC"/>
</dbReference>
<dbReference type="PROSITE" id="PS50110">
    <property type="entry name" value="RESPONSE_REGULATORY"/>
    <property type="match status" value="1"/>
</dbReference>
<dbReference type="InterPro" id="IPR003018">
    <property type="entry name" value="GAF"/>
</dbReference>
<comment type="caution">
    <text evidence="15">The sequence shown here is derived from an EMBL/GenBank/DDBJ whole genome shotgun (WGS) entry which is preliminary data.</text>
</comment>
<dbReference type="InterPro" id="IPR029016">
    <property type="entry name" value="GAF-like_dom_sf"/>
</dbReference>
<dbReference type="Pfam" id="PF01590">
    <property type="entry name" value="GAF"/>
    <property type="match status" value="1"/>
</dbReference>
<keyword evidence="7" id="KW-0547">Nucleotide-binding</keyword>
<dbReference type="PANTHER" id="PTHR41523">
    <property type="entry name" value="TWO-COMPONENT SYSTEM SENSOR PROTEIN"/>
    <property type="match status" value="1"/>
</dbReference>
<keyword evidence="11" id="KW-0675">Receptor</keyword>
<dbReference type="SUPFAM" id="SSF52172">
    <property type="entry name" value="CheY-like"/>
    <property type="match status" value="1"/>
</dbReference>
<dbReference type="Gene3D" id="3.40.50.2300">
    <property type="match status" value="1"/>
</dbReference>
<organism evidence="15 16">
    <name type="scientific">Methylobrevis pamukkalensis</name>
    <dbReference type="NCBI Taxonomy" id="1439726"/>
    <lineage>
        <taxon>Bacteria</taxon>
        <taxon>Pseudomonadati</taxon>
        <taxon>Pseudomonadota</taxon>
        <taxon>Alphaproteobacteria</taxon>
        <taxon>Hyphomicrobiales</taxon>
        <taxon>Pleomorphomonadaceae</taxon>
        <taxon>Methylobrevis</taxon>
    </lineage>
</organism>
<keyword evidence="5" id="KW-0716">Sensory transduction</keyword>
<dbReference type="AlphaFoldDB" id="A0A1E3H025"/>
<evidence type="ECO:0000256" key="12">
    <source>
        <dbReference type="PROSITE-ProRule" id="PRU00169"/>
    </source>
</evidence>
<dbReference type="SMART" id="SM00911">
    <property type="entry name" value="HWE_HK"/>
    <property type="match status" value="1"/>
</dbReference>
<dbReference type="PANTHER" id="PTHR41523:SF8">
    <property type="entry name" value="ETHYLENE RESPONSE SENSOR PROTEIN"/>
    <property type="match status" value="1"/>
</dbReference>
<keyword evidence="16" id="KW-1185">Reference proteome</keyword>
<dbReference type="InterPro" id="IPR001789">
    <property type="entry name" value="Sig_transdc_resp-reg_receiver"/>
</dbReference>
<name>A0A1E3H025_9HYPH</name>
<dbReference type="Pfam" id="PF00360">
    <property type="entry name" value="PHY"/>
    <property type="match status" value="1"/>
</dbReference>
<dbReference type="InterPro" id="IPR011102">
    <property type="entry name" value="Sig_transdc_His_kinase_HWE"/>
</dbReference>
<comment type="catalytic activity">
    <reaction evidence="1">
        <text>ATP + protein L-histidine = ADP + protein N-phospho-L-histidine.</text>
        <dbReference type="EC" id="2.7.13.3"/>
    </reaction>
</comment>
<dbReference type="EMBL" id="MCRJ01000122">
    <property type="protein sequence ID" value="ODN68931.1"/>
    <property type="molecule type" value="Genomic_DNA"/>
</dbReference>
<dbReference type="SUPFAM" id="SSF55781">
    <property type="entry name" value="GAF domain-like"/>
    <property type="match status" value="2"/>
</dbReference>
<evidence type="ECO:0000313" key="16">
    <source>
        <dbReference type="Proteomes" id="UP000094622"/>
    </source>
</evidence>
<evidence type="ECO:0000256" key="7">
    <source>
        <dbReference type="ARBA" id="ARBA00022741"/>
    </source>
</evidence>
<evidence type="ECO:0000256" key="4">
    <source>
        <dbReference type="ARBA" id="ARBA00022553"/>
    </source>
</evidence>
<evidence type="ECO:0000256" key="10">
    <source>
        <dbReference type="ARBA" id="ARBA00022991"/>
    </source>
</evidence>
<dbReference type="InterPro" id="IPR011006">
    <property type="entry name" value="CheY-like_superfamily"/>
</dbReference>
<dbReference type="InterPro" id="IPR013515">
    <property type="entry name" value="Phytochrome_cen-reg"/>
</dbReference>
<dbReference type="GO" id="GO:0000160">
    <property type="term" value="P:phosphorelay signal transduction system"/>
    <property type="evidence" value="ECO:0007669"/>
    <property type="project" value="InterPro"/>
</dbReference>
<gene>
    <name evidence="15" type="primary">bphP</name>
    <name evidence="15" type="ORF">A6302_03761</name>
</gene>
<evidence type="ECO:0000256" key="3">
    <source>
        <dbReference type="ARBA" id="ARBA00022543"/>
    </source>
</evidence>
<evidence type="ECO:0000256" key="1">
    <source>
        <dbReference type="ARBA" id="ARBA00000085"/>
    </source>
</evidence>
<reference evidence="15 16" key="1">
    <citation type="submission" date="2016-07" db="EMBL/GenBank/DDBJ databases">
        <title>Draft Genome Sequence of Methylobrevis pamukkalensis PK2.</title>
        <authorList>
            <person name="Vasilenko O.V."/>
            <person name="Doronina N.V."/>
            <person name="Shmareva M.N."/>
            <person name="Tarlachkov S.V."/>
            <person name="Mustakhimov I."/>
            <person name="Trotsenko Y.A."/>
        </authorList>
    </citation>
    <scope>NUCLEOTIDE SEQUENCE [LARGE SCALE GENOMIC DNA]</scope>
    <source>
        <strain evidence="15 16">PK2</strain>
    </source>
</reference>
<dbReference type="Gene3D" id="3.30.450.270">
    <property type="match status" value="1"/>
</dbReference>
<evidence type="ECO:0000256" key="6">
    <source>
        <dbReference type="ARBA" id="ARBA00022679"/>
    </source>
</evidence>
<dbReference type="Gene3D" id="3.30.565.10">
    <property type="entry name" value="Histidine kinase-like ATPase, C-terminal domain"/>
    <property type="match status" value="1"/>
</dbReference>
<keyword evidence="10" id="KW-0157">Chromophore</keyword>
<dbReference type="InterPro" id="IPR043150">
    <property type="entry name" value="Phytochrome_PHY_sf"/>
</dbReference>
<dbReference type="PRINTS" id="PR01033">
    <property type="entry name" value="PHYTOCHROME"/>
</dbReference>
<dbReference type="Gene3D" id="3.30.450.40">
    <property type="match status" value="1"/>
</dbReference>
<accession>A0A1E3H025</accession>